<dbReference type="InterPro" id="IPR040570">
    <property type="entry name" value="LAL_C2"/>
</dbReference>
<keyword evidence="7" id="KW-1185">Reference proteome</keyword>
<dbReference type="Pfam" id="PF18603">
    <property type="entry name" value="LAL_C2"/>
    <property type="match status" value="1"/>
</dbReference>
<dbReference type="PANTHER" id="PTHR43585:SF2">
    <property type="entry name" value="ATP-GRASP ENZYME FSQD"/>
    <property type="match status" value="1"/>
</dbReference>
<protein>
    <submittedName>
        <fullName evidence="6">ATP-grasp domain-containing protein</fullName>
    </submittedName>
</protein>
<dbReference type="Gene3D" id="3.30.470.20">
    <property type="entry name" value="ATP-grasp fold, B domain"/>
    <property type="match status" value="1"/>
</dbReference>
<evidence type="ECO:0000313" key="6">
    <source>
        <dbReference type="EMBL" id="MCB5178353.1"/>
    </source>
</evidence>
<accession>A0ABS8B187</accession>
<dbReference type="RefSeq" id="WP_226724836.1">
    <property type="nucleotide sequence ID" value="NZ_JAJAUY010000006.1"/>
</dbReference>
<dbReference type="Pfam" id="PF13535">
    <property type="entry name" value="ATP-grasp_4"/>
    <property type="match status" value="1"/>
</dbReference>
<gene>
    <name evidence="6" type="ORF">LG632_02985</name>
</gene>
<comment type="caution">
    <text evidence="6">The sequence shown here is derived from an EMBL/GenBank/DDBJ whole genome shotgun (WGS) entry which is preliminary data.</text>
</comment>
<evidence type="ECO:0000256" key="4">
    <source>
        <dbReference type="PROSITE-ProRule" id="PRU00409"/>
    </source>
</evidence>
<keyword evidence="3 4" id="KW-0067">ATP-binding</keyword>
<dbReference type="InterPro" id="IPR052032">
    <property type="entry name" value="ATP-dep_AA_Ligase"/>
</dbReference>
<dbReference type="InterPro" id="IPR013815">
    <property type="entry name" value="ATP_grasp_subdomain_1"/>
</dbReference>
<evidence type="ECO:0000256" key="2">
    <source>
        <dbReference type="ARBA" id="ARBA00022741"/>
    </source>
</evidence>
<keyword evidence="1" id="KW-0436">Ligase</keyword>
<proteinExistence type="predicted"/>
<evidence type="ECO:0000256" key="3">
    <source>
        <dbReference type="ARBA" id="ARBA00022840"/>
    </source>
</evidence>
<dbReference type="Gene3D" id="3.30.1490.20">
    <property type="entry name" value="ATP-grasp fold, A domain"/>
    <property type="match status" value="1"/>
</dbReference>
<name>A0ABS8B187_9ACTN</name>
<dbReference type="InterPro" id="IPR011761">
    <property type="entry name" value="ATP-grasp"/>
</dbReference>
<evidence type="ECO:0000313" key="7">
    <source>
        <dbReference type="Proteomes" id="UP001199054"/>
    </source>
</evidence>
<dbReference type="EMBL" id="JAJAUY010000006">
    <property type="protein sequence ID" value="MCB5178353.1"/>
    <property type="molecule type" value="Genomic_DNA"/>
</dbReference>
<dbReference type="PANTHER" id="PTHR43585">
    <property type="entry name" value="FUMIPYRROLE BIOSYNTHESIS PROTEIN C"/>
    <property type="match status" value="1"/>
</dbReference>
<reference evidence="6 7" key="1">
    <citation type="submission" date="2021-10" db="EMBL/GenBank/DDBJ databases">
        <title>Streptomyces sp. strain SMC 277, a novel streptomycete isolated from soil.</title>
        <authorList>
            <person name="Chanama M."/>
        </authorList>
    </citation>
    <scope>NUCLEOTIDE SEQUENCE [LARGE SCALE GENOMIC DNA]</scope>
    <source>
        <strain evidence="6 7">SMC 277</strain>
    </source>
</reference>
<feature type="domain" description="ATP-grasp" evidence="5">
    <location>
        <begin position="112"/>
        <end position="301"/>
    </location>
</feature>
<dbReference type="Gene3D" id="3.40.50.20">
    <property type="match status" value="1"/>
</dbReference>
<evidence type="ECO:0000259" key="5">
    <source>
        <dbReference type="PROSITE" id="PS50975"/>
    </source>
</evidence>
<keyword evidence="2 4" id="KW-0547">Nucleotide-binding</keyword>
<organism evidence="6 7">
    <name type="scientific">Streptomyces antimicrobicus</name>
    <dbReference type="NCBI Taxonomy" id="2883108"/>
    <lineage>
        <taxon>Bacteria</taxon>
        <taxon>Bacillati</taxon>
        <taxon>Actinomycetota</taxon>
        <taxon>Actinomycetes</taxon>
        <taxon>Kitasatosporales</taxon>
        <taxon>Streptomycetaceae</taxon>
        <taxon>Streptomyces</taxon>
    </lineage>
</organism>
<evidence type="ECO:0000256" key="1">
    <source>
        <dbReference type="ARBA" id="ARBA00022598"/>
    </source>
</evidence>
<dbReference type="Proteomes" id="UP001199054">
    <property type="component" value="Unassembled WGS sequence"/>
</dbReference>
<dbReference type="SUPFAM" id="SSF56059">
    <property type="entry name" value="Glutathione synthetase ATP-binding domain-like"/>
    <property type="match status" value="1"/>
</dbReference>
<sequence length="395" mass="42288">MKDLLVVGVGTMGRPYVDAAQRLGVRVRAVESEALLAHGPADPDVTYYPVAGGLDETWQSGVTRAITERAPDGVLAFAEAHVLAGALAQDRLGLPGPSLHAAVVSRNKALQRTGFGAYGVPQPDFLLAPRLAAARQWMLERLPVVVKPLTLGGSEGVELVTDPAGVEDVIARRGDEGKILVEEAVQGPEYSWEALVHEGEVLFRNVTEKETTAPPYFVELSHRCGHRFTDPAVAAQVDALTTGVLRGLGMRTGLVHLEFRLGVDGPRLMEVAVRTPGDYLAEAVGLTYGFDLHEAVVRLALGLPLGDLVRTEPVAYAATYFPTCAPGTVRAVHGVEEVTAHPDVVRVRLRKGPGDTVGPLTSSSQRLGHVLVRSGSPQEREEALKFVADRLRIEV</sequence>
<dbReference type="PROSITE" id="PS50975">
    <property type="entry name" value="ATP_GRASP"/>
    <property type="match status" value="1"/>
</dbReference>